<gene>
    <name evidence="1" type="ORF">F2P81_010718</name>
</gene>
<proteinExistence type="predicted"/>
<evidence type="ECO:0000313" key="2">
    <source>
        <dbReference type="Proteomes" id="UP000438429"/>
    </source>
</evidence>
<protein>
    <submittedName>
        <fullName evidence="1">Uncharacterized protein</fullName>
    </submittedName>
</protein>
<name>A0A6A4T3P5_SCOMX</name>
<reference evidence="1 2" key="1">
    <citation type="submission" date="2019-06" db="EMBL/GenBank/DDBJ databases">
        <title>Draft genomes of female and male turbot (Scophthalmus maximus).</title>
        <authorList>
            <person name="Xu H."/>
            <person name="Xu X.-W."/>
            <person name="Shao C."/>
            <person name="Chen S."/>
        </authorList>
    </citation>
    <scope>NUCLEOTIDE SEQUENCE [LARGE SCALE GENOMIC DNA]</scope>
    <source>
        <strain evidence="1">Ysfricsl-2016a</strain>
        <tissue evidence="1">Blood</tissue>
    </source>
</reference>
<organism evidence="1 2">
    <name type="scientific">Scophthalmus maximus</name>
    <name type="common">Turbot</name>
    <name type="synonym">Psetta maxima</name>
    <dbReference type="NCBI Taxonomy" id="52904"/>
    <lineage>
        <taxon>Eukaryota</taxon>
        <taxon>Metazoa</taxon>
        <taxon>Chordata</taxon>
        <taxon>Craniata</taxon>
        <taxon>Vertebrata</taxon>
        <taxon>Euteleostomi</taxon>
        <taxon>Actinopterygii</taxon>
        <taxon>Neopterygii</taxon>
        <taxon>Teleostei</taxon>
        <taxon>Neoteleostei</taxon>
        <taxon>Acanthomorphata</taxon>
        <taxon>Carangaria</taxon>
        <taxon>Pleuronectiformes</taxon>
        <taxon>Pleuronectoidei</taxon>
        <taxon>Scophthalmidae</taxon>
        <taxon>Scophthalmus</taxon>
    </lineage>
</organism>
<evidence type="ECO:0000313" key="1">
    <source>
        <dbReference type="EMBL" id="KAF0037844.1"/>
    </source>
</evidence>
<comment type="caution">
    <text evidence="1">The sequence shown here is derived from an EMBL/GenBank/DDBJ whole genome shotgun (WGS) entry which is preliminary data.</text>
</comment>
<dbReference type="AlphaFoldDB" id="A0A6A4T3P5"/>
<sequence length="68" mass="7342">MPPAESAQVQTRLTAALLRVVSITILQREARLKSPDLRSLSAVAELHDIMSPTLPEAELCAAFCPPTD</sequence>
<dbReference type="Proteomes" id="UP000438429">
    <property type="component" value="Unassembled WGS sequence"/>
</dbReference>
<accession>A0A6A4T3P5</accession>
<dbReference type="EMBL" id="VEVO01000009">
    <property type="protein sequence ID" value="KAF0037844.1"/>
    <property type="molecule type" value="Genomic_DNA"/>
</dbReference>